<keyword evidence="7 11" id="KW-0630">Potassium</keyword>
<evidence type="ECO:0000256" key="6">
    <source>
        <dbReference type="ARBA" id="ARBA00022840"/>
    </source>
</evidence>
<evidence type="ECO:0000256" key="10">
    <source>
        <dbReference type="ARBA" id="ARBA00023136"/>
    </source>
</evidence>
<keyword evidence="5 11" id="KW-0547">Nucleotide-binding</keyword>
<evidence type="ECO:0000256" key="4">
    <source>
        <dbReference type="ARBA" id="ARBA00022692"/>
    </source>
</evidence>
<keyword evidence="6 11" id="KW-0067">ATP-binding</keyword>
<keyword evidence="1 11" id="KW-0813">Transport</keyword>
<protein>
    <recommendedName>
        <fullName evidence="11">Potassium-transporting ATPase KdpC subunit</fullName>
    </recommendedName>
    <alternativeName>
        <fullName evidence="11">ATP phosphohydrolase [potassium-transporting] C chain</fullName>
    </alternativeName>
    <alternativeName>
        <fullName evidence="11">Potassium-binding and translocating subunit C</fullName>
    </alternativeName>
    <alternativeName>
        <fullName evidence="11">Potassium-translocating ATPase C chain</fullName>
    </alternativeName>
</protein>
<dbReference type="RefSeq" id="WP_345505208.1">
    <property type="nucleotide sequence ID" value="NZ_BAABLO010000013.1"/>
</dbReference>
<organism evidence="12 13">
    <name type="scientific">Pedococcus ginsenosidimutans</name>
    <dbReference type="NCBI Taxonomy" id="490570"/>
    <lineage>
        <taxon>Bacteria</taxon>
        <taxon>Bacillati</taxon>
        <taxon>Actinomycetota</taxon>
        <taxon>Actinomycetes</taxon>
        <taxon>Micrococcales</taxon>
        <taxon>Intrasporangiaceae</taxon>
        <taxon>Pedococcus</taxon>
    </lineage>
</organism>
<keyword evidence="8 11" id="KW-1133">Transmembrane helix</keyword>
<dbReference type="PANTHER" id="PTHR30042">
    <property type="entry name" value="POTASSIUM-TRANSPORTING ATPASE C CHAIN"/>
    <property type="match status" value="1"/>
</dbReference>
<evidence type="ECO:0000256" key="3">
    <source>
        <dbReference type="ARBA" id="ARBA00022538"/>
    </source>
</evidence>
<evidence type="ECO:0000256" key="8">
    <source>
        <dbReference type="ARBA" id="ARBA00022989"/>
    </source>
</evidence>
<keyword evidence="3 11" id="KW-0633">Potassium transport</keyword>
<dbReference type="Pfam" id="PF02669">
    <property type="entry name" value="KdpC"/>
    <property type="match status" value="1"/>
</dbReference>
<evidence type="ECO:0000256" key="9">
    <source>
        <dbReference type="ARBA" id="ARBA00023065"/>
    </source>
</evidence>
<evidence type="ECO:0000256" key="1">
    <source>
        <dbReference type="ARBA" id="ARBA00022448"/>
    </source>
</evidence>
<dbReference type="Proteomes" id="UP001500556">
    <property type="component" value="Unassembled WGS sequence"/>
</dbReference>
<evidence type="ECO:0000256" key="11">
    <source>
        <dbReference type="HAMAP-Rule" id="MF_00276"/>
    </source>
</evidence>
<evidence type="ECO:0000256" key="7">
    <source>
        <dbReference type="ARBA" id="ARBA00022958"/>
    </source>
</evidence>
<dbReference type="InterPro" id="IPR003820">
    <property type="entry name" value="KdpC"/>
</dbReference>
<comment type="subunit">
    <text evidence="11">The system is composed of three essential subunits: KdpA, KdpB and KdpC.</text>
</comment>
<comment type="caution">
    <text evidence="12">The sequence shown here is derived from an EMBL/GenBank/DDBJ whole genome shotgun (WGS) entry which is preliminary data.</text>
</comment>
<gene>
    <name evidence="11 12" type="primary">kdpC</name>
    <name evidence="12" type="ORF">GCM10025782_35570</name>
</gene>
<dbReference type="PIRSF" id="PIRSF001296">
    <property type="entry name" value="K_ATPase_KdpC"/>
    <property type="match status" value="1"/>
</dbReference>
<keyword evidence="10 11" id="KW-0472">Membrane</keyword>
<evidence type="ECO:0000256" key="5">
    <source>
        <dbReference type="ARBA" id="ARBA00022741"/>
    </source>
</evidence>
<sequence length="188" mass="19438">MTSTTRQLLASARMLLVLTVLLGVLYPAAVWAVGRVGLSGQADGSLVRRDGAVVGSSLLGQDFQGDRWFTGRPSSSAYAGSSSGGSNLAASSADQVKAVRERAAAYRAAYGVAAPADALTASASGLDPHVSPANALAQVHRVAVANGLPETAVERLVEQHTQGRVMGFLGEPRVNVLELNLALERMGR</sequence>
<dbReference type="NCBIfam" id="TIGR00681">
    <property type="entry name" value="kdpC"/>
    <property type="match status" value="1"/>
</dbReference>
<dbReference type="EMBL" id="BAABLO010000013">
    <property type="protein sequence ID" value="GAA4733102.1"/>
    <property type="molecule type" value="Genomic_DNA"/>
</dbReference>
<evidence type="ECO:0000256" key="2">
    <source>
        <dbReference type="ARBA" id="ARBA00022475"/>
    </source>
</evidence>
<dbReference type="PANTHER" id="PTHR30042:SF2">
    <property type="entry name" value="POTASSIUM-TRANSPORTING ATPASE KDPC SUBUNIT"/>
    <property type="match status" value="1"/>
</dbReference>
<reference evidence="13" key="1">
    <citation type="journal article" date="2019" name="Int. J. Syst. Evol. Microbiol.">
        <title>The Global Catalogue of Microorganisms (GCM) 10K type strain sequencing project: providing services to taxonomists for standard genome sequencing and annotation.</title>
        <authorList>
            <consortium name="The Broad Institute Genomics Platform"/>
            <consortium name="The Broad Institute Genome Sequencing Center for Infectious Disease"/>
            <person name="Wu L."/>
            <person name="Ma J."/>
        </authorList>
    </citation>
    <scope>NUCLEOTIDE SEQUENCE [LARGE SCALE GENOMIC DNA]</scope>
    <source>
        <strain evidence="13">JCM 18961</strain>
    </source>
</reference>
<comment type="similarity">
    <text evidence="11">Belongs to the KdpC family.</text>
</comment>
<comment type="subcellular location">
    <subcellularLocation>
        <location evidence="11">Cell membrane</location>
        <topology evidence="11">Single-pass membrane protein</topology>
    </subcellularLocation>
</comment>
<dbReference type="NCBIfam" id="NF001454">
    <property type="entry name" value="PRK00315.1"/>
    <property type="match status" value="1"/>
</dbReference>
<accession>A0ABP8YPU6</accession>
<keyword evidence="2 11" id="KW-1003">Cell membrane</keyword>
<proteinExistence type="inferred from homology"/>
<keyword evidence="13" id="KW-1185">Reference proteome</keyword>
<dbReference type="HAMAP" id="MF_00276">
    <property type="entry name" value="KdpC"/>
    <property type="match status" value="1"/>
</dbReference>
<name>A0ABP8YPU6_9MICO</name>
<comment type="function">
    <text evidence="11">Part of the high-affinity ATP-driven potassium transport (or Kdp) system, which catalyzes the hydrolysis of ATP coupled with the electrogenic transport of potassium into the cytoplasm. This subunit acts as a catalytic chaperone that increases the ATP-binding affinity of the ATP-hydrolyzing subunit KdpB by the formation of a transient KdpB/KdpC/ATP ternary complex.</text>
</comment>
<keyword evidence="9 11" id="KW-0406">Ion transport</keyword>
<evidence type="ECO:0000313" key="13">
    <source>
        <dbReference type="Proteomes" id="UP001500556"/>
    </source>
</evidence>
<evidence type="ECO:0000313" key="12">
    <source>
        <dbReference type="EMBL" id="GAA4733102.1"/>
    </source>
</evidence>
<keyword evidence="4 11" id="KW-0812">Transmembrane</keyword>